<reference evidence="3 4" key="1">
    <citation type="journal article" date="2018" name="Front. Microbiol.">
        <title>Genomic and genetic insights into a cosmopolitan fungus, Paecilomyces variotii (Eurotiales).</title>
        <authorList>
            <person name="Urquhart A.S."/>
            <person name="Mondo S.J."/>
            <person name="Makela M.R."/>
            <person name="Hane J.K."/>
            <person name="Wiebenga A."/>
            <person name="He G."/>
            <person name="Mihaltcheva S."/>
            <person name="Pangilinan J."/>
            <person name="Lipzen A."/>
            <person name="Barry K."/>
            <person name="de Vries R.P."/>
            <person name="Grigoriev I.V."/>
            <person name="Idnurm A."/>
        </authorList>
    </citation>
    <scope>NUCLEOTIDE SEQUENCE [LARGE SCALE GENOMIC DNA]</scope>
    <source>
        <strain evidence="3 4">CBS 101075</strain>
    </source>
</reference>
<feature type="compositionally biased region" description="Acidic residues" evidence="1">
    <location>
        <begin position="62"/>
        <end position="98"/>
    </location>
</feature>
<dbReference type="InterPro" id="IPR056396">
    <property type="entry name" value="HEAT_SCC3-SA"/>
</dbReference>
<dbReference type="STRING" id="264951.A0A443HQ17"/>
<feature type="region of interest" description="Disordered" evidence="1">
    <location>
        <begin position="1035"/>
        <end position="1062"/>
    </location>
</feature>
<dbReference type="RefSeq" id="XP_028483578.1">
    <property type="nucleotide sequence ID" value="XM_028630955.1"/>
</dbReference>
<dbReference type="GO" id="GO:0003682">
    <property type="term" value="F:chromatin binding"/>
    <property type="evidence" value="ECO:0007669"/>
    <property type="project" value="TreeGrafter"/>
</dbReference>
<dbReference type="GeneID" id="39600232"/>
<dbReference type="InterPro" id="IPR013721">
    <property type="entry name" value="STAG"/>
</dbReference>
<evidence type="ECO:0000313" key="3">
    <source>
        <dbReference type="EMBL" id="RWQ93933.1"/>
    </source>
</evidence>
<feature type="compositionally biased region" description="Polar residues" evidence="1">
    <location>
        <begin position="146"/>
        <end position="155"/>
    </location>
</feature>
<dbReference type="InterPro" id="IPR039662">
    <property type="entry name" value="Cohesin_Scc3/SA"/>
</dbReference>
<dbReference type="Gene3D" id="1.25.10.10">
    <property type="entry name" value="Leucine-rich Repeat Variant"/>
    <property type="match status" value="1"/>
</dbReference>
<feature type="compositionally biased region" description="Acidic residues" evidence="1">
    <location>
        <begin position="1181"/>
        <end position="1208"/>
    </location>
</feature>
<dbReference type="Proteomes" id="UP000283841">
    <property type="component" value="Unassembled WGS sequence"/>
</dbReference>
<feature type="region of interest" description="Disordered" evidence="1">
    <location>
        <begin position="1"/>
        <end position="167"/>
    </location>
</feature>
<feature type="compositionally biased region" description="Acidic residues" evidence="1">
    <location>
        <begin position="1154"/>
        <end position="1173"/>
    </location>
</feature>
<keyword evidence="4" id="KW-1185">Reference proteome</keyword>
<feature type="compositionally biased region" description="Polar residues" evidence="1">
    <location>
        <begin position="8"/>
        <end position="27"/>
    </location>
</feature>
<dbReference type="GO" id="GO:0005634">
    <property type="term" value="C:nucleus"/>
    <property type="evidence" value="ECO:0007669"/>
    <property type="project" value="TreeGrafter"/>
</dbReference>
<evidence type="ECO:0000259" key="2">
    <source>
        <dbReference type="PROSITE" id="PS51425"/>
    </source>
</evidence>
<name>A0A443HQ17_BYSSP</name>
<evidence type="ECO:0000313" key="4">
    <source>
        <dbReference type="Proteomes" id="UP000283841"/>
    </source>
</evidence>
<dbReference type="InterPro" id="IPR011989">
    <property type="entry name" value="ARM-like"/>
</dbReference>
<evidence type="ECO:0000256" key="1">
    <source>
        <dbReference type="SAM" id="MobiDB-lite"/>
    </source>
</evidence>
<feature type="compositionally biased region" description="Acidic residues" evidence="1">
    <location>
        <begin position="1037"/>
        <end position="1050"/>
    </location>
</feature>
<feature type="compositionally biased region" description="Basic residues" evidence="1">
    <location>
        <begin position="101"/>
        <end position="132"/>
    </location>
</feature>
<dbReference type="PANTHER" id="PTHR11199:SF0">
    <property type="entry name" value="LD34181P-RELATED"/>
    <property type="match status" value="1"/>
</dbReference>
<feature type="region of interest" description="Disordered" evidence="1">
    <location>
        <begin position="1130"/>
        <end position="1208"/>
    </location>
</feature>
<accession>A0A443HQ17</accession>
<gene>
    <name evidence="3" type="ORF">C8Q69DRAFT_472050</name>
</gene>
<dbReference type="GO" id="GO:0007062">
    <property type="term" value="P:sister chromatid cohesion"/>
    <property type="evidence" value="ECO:0007669"/>
    <property type="project" value="UniProtKB-ARBA"/>
</dbReference>
<comment type="caution">
    <text evidence="3">The sequence shown here is derived from an EMBL/GenBank/DDBJ whole genome shotgun (WGS) entry which is preliminary data.</text>
</comment>
<dbReference type="PANTHER" id="PTHR11199">
    <property type="entry name" value="STROMAL ANTIGEN"/>
    <property type="match status" value="1"/>
</dbReference>
<dbReference type="Pfam" id="PF21581">
    <property type="entry name" value="SCD"/>
    <property type="match status" value="1"/>
</dbReference>
<proteinExistence type="predicted"/>
<protein>
    <recommendedName>
        <fullName evidence="2">SCD domain-containing protein</fullName>
    </recommendedName>
</protein>
<dbReference type="SUPFAM" id="SSF48371">
    <property type="entry name" value="ARM repeat"/>
    <property type="match status" value="1"/>
</dbReference>
<dbReference type="VEuPathDB" id="FungiDB:C8Q69DRAFT_472050"/>
<feature type="compositionally biased region" description="Basic and acidic residues" evidence="1">
    <location>
        <begin position="1130"/>
        <end position="1153"/>
    </location>
</feature>
<dbReference type="InterPro" id="IPR020839">
    <property type="entry name" value="SCD"/>
</dbReference>
<feature type="domain" description="SCD" evidence="2">
    <location>
        <begin position="383"/>
        <end position="468"/>
    </location>
</feature>
<organism evidence="3 4">
    <name type="scientific">Byssochlamys spectabilis</name>
    <name type="common">Paecilomyces variotii</name>
    <dbReference type="NCBI Taxonomy" id="264951"/>
    <lineage>
        <taxon>Eukaryota</taxon>
        <taxon>Fungi</taxon>
        <taxon>Dikarya</taxon>
        <taxon>Ascomycota</taxon>
        <taxon>Pezizomycotina</taxon>
        <taxon>Eurotiomycetes</taxon>
        <taxon>Eurotiomycetidae</taxon>
        <taxon>Eurotiales</taxon>
        <taxon>Thermoascaceae</taxon>
        <taxon>Paecilomyces</taxon>
    </lineage>
</organism>
<dbReference type="GO" id="GO:0000785">
    <property type="term" value="C:chromatin"/>
    <property type="evidence" value="ECO:0007669"/>
    <property type="project" value="TreeGrafter"/>
</dbReference>
<dbReference type="EMBL" id="RCNU01000008">
    <property type="protein sequence ID" value="RWQ93933.1"/>
    <property type="molecule type" value="Genomic_DNA"/>
</dbReference>
<dbReference type="AlphaFoldDB" id="A0A443HQ17"/>
<dbReference type="PROSITE" id="PS51425">
    <property type="entry name" value="SCD"/>
    <property type="match status" value="1"/>
</dbReference>
<dbReference type="Pfam" id="PF24571">
    <property type="entry name" value="HEAT_SCC3-SA"/>
    <property type="match status" value="1"/>
</dbReference>
<dbReference type="InterPro" id="IPR016024">
    <property type="entry name" value="ARM-type_fold"/>
</dbReference>
<dbReference type="GO" id="GO:0008278">
    <property type="term" value="C:cohesin complex"/>
    <property type="evidence" value="ECO:0007669"/>
    <property type="project" value="TreeGrafter"/>
</dbReference>
<sequence length="1208" mass="135710">MEVESPNGLRSSSPASEPEQNGASSPPANRRKSSRAIRKPELFSQASYSTSKRKRGTRRDSDDDNDGDDGDGEEGENTEEEEESDEDEDDDDDADEEEIRARRKAARKAAAKRKSTTRGKGKSQTRATKKPKIATNGTGRRLAIRSATNGKQASRPSRPLVKPNLSGPEEGLFGEVFVKDHPLDAVAADWLTQCQQDNVSALRDMVNFILRCTGTDLKVTNADIEDVDNIQRKVVDLEEEYRAQDISEYPLISRAKEFRNFRSTLEEFSENIIQTLHHSSILYEDKALTDNIFTWVGTISDSNLRPYRHTATLVSLSMSSALCDIAHEVTSTIATSRKQFEAEKRKKTANKGRMTAIQQAIQEGQEKLEKIDELLKDAFTNVYVNRYRDVEPKIRADCALALTRWMRSYREMFFEGQYLRYLGWTLSDTVAHTRAVVVAEVRKLFASRDNIPALRAFIDRFRSRLVEMATRDADVGIRAHTVEALDLIRDAGLLQPDNIDTVGRLVFDMEPRVRKAAGRFFVANVEDVFDAETEEVAEELNETFADDDNEDDDDFESPRRSWIKYRCLVDILQAYDEQEAQGNPEKATIPSRGFLTGVPTDSRFVLATEAIYPHLKELAQWQSLAGYLLYDHSQIADEPNADDTAGSIKKLYKLEEGQEVILLGVLGCAVKLRILEIAQAESDRRGRKSKLQQEKIPEMQEEIAHDLAQIIPRLLNKFGAVPEAASAVLRLEHLVDLNKIQDFQKDATAYSSLLNDINKQFLTHSDHEVLAEATVAFLHAKTSDEMKEIMESKVQELWDDMVDTLAALSREKDVERGAALSRSTLTGLANTVARIANLASITDCTSILETPPSSRSKKQKGRSEAPFNTLIHLAKRGLSAYDADEDDEDQEELARLEKELVSDSIRTLLFYFMWKVQGLTAALNSGSAAFDTAFFEALAKSREVFVATLTSIMRKRGGLDDLRFMATVTLLDVHILFATLRRAGKGGEEASNIDEEVIAQKQSLVHEIAPETQKLIFRIHSSAERSLANLTRQALEPAEDDDPLDSDDEIDRPPVDPAEEQQVDDRLLASVLAEQKLCELTGKIVLAMVGHVIDSRQYKQRLLKNRTRLGHNYKEVLAFLDGGKQARRGLSTEKEADTGVNKDSDKVKSTERVAEEDDEEEEPEEEVEEDDEGDLRNRELVEDEEPEPGEDDNEELSPPPDEDDVMGD</sequence>
<dbReference type="Pfam" id="PF08514">
    <property type="entry name" value="STAG"/>
    <property type="match status" value="1"/>
</dbReference>